<keyword evidence="2" id="KW-1185">Reference proteome</keyword>
<reference evidence="1 2" key="3">
    <citation type="submission" date="2019-11" db="EMBL/GenBank/DDBJ databases">
        <title>A de novo genome assembly of a pear dwarfing rootstock.</title>
        <authorList>
            <person name="Wang F."/>
            <person name="Wang J."/>
            <person name="Li S."/>
            <person name="Zhang Y."/>
            <person name="Fang M."/>
            <person name="Ma L."/>
            <person name="Zhao Y."/>
            <person name="Jiang S."/>
        </authorList>
    </citation>
    <scope>NUCLEOTIDE SEQUENCE [LARGE SCALE GENOMIC DNA]</scope>
    <source>
        <strain evidence="1">S2</strain>
        <tissue evidence="1">Leaf</tissue>
    </source>
</reference>
<comment type="caution">
    <text evidence="1">The sequence shown here is derived from an EMBL/GenBank/DDBJ whole genome shotgun (WGS) entry which is preliminary data.</text>
</comment>
<reference evidence="2" key="2">
    <citation type="submission" date="2019-10" db="EMBL/GenBank/DDBJ databases">
        <title>A de novo genome assembly of a pear dwarfing rootstock.</title>
        <authorList>
            <person name="Wang F."/>
            <person name="Wang J."/>
            <person name="Li S."/>
            <person name="Zhang Y."/>
            <person name="Fang M."/>
            <person name="Ma L."/>
            <person name="Zhao Y."/>
            <person name="Jiang S."/>
        </authorList>
    </citation>
    <scope>NUCLEOTIDE SEQUENCE [LARGE SCALE GENOMIC DNA]</scope>
</reference>
<organism evidence="1 2">
    <name type="scientific">Pyrus ussuriensis x Pyrus communis</name>
    <dbReference type="NCBI Taxonomy" id="2448454"/>
    <lineage>
        <taxon>Eukaryota</taxon>
        <taxon>Viridiplantae</taxon>
        <taxon>Streptophyta</taxon>
        <taxon>Embryophyta</taxon>
        <taxon>Tracheophyta</taxon>
        <taxon>Spermatophyta</taxon>
        <taxon>Magnoliopsida</taxon>
        <taxon>eudicotyledons</taxon>
        <taxon>Gunneridae</taxon>
        <taxon>Pentapetalae</taxon>
        <taxon>rosids</taxon>
        <taxon>fabids</taxon>
        <taxon>Rosales</taxon>
        <taxon>Rosaceae</taxon>
        <taxon>Amygdaloideae</taxon>
        <taxon>Maleae</taxon>
        <taxon>Pyrus</taxon>
    </lineage>
</organism>
<reference evidence="1 2" key="1">
    <citation type="submission" date="2019-09" db="EMBL/GenBank/DDBJ databases">
        <authorList>
            <person name="Ou C."/>
        </authorList>
    </citation>
    <scope>NUCLEOTIDE SEQUENCE [LARGE SCALE GENOMIC DNA]</scope>
    <source>
        <strain evidence="1">S2</strain>
        <tissue evidence="1">Leaf</tissue>
    </source>
</reference>
<protein>
    <submittedName>
        <fullName evidence="1">Uncharacterized protein</fullName>
    </submittedName>
</protein>
<accession>A0A5N5FLB1</accession>
<gene>
    <name evidence="1" type="ORF">D8674_002997</name>
</gene>
<evidence type="ECO:0000313" key="1">
    <source>
        <dbReference type="EMBL" id="KAB2601992.1"/>
    </source>
</evidence>
<sequence length="73" mass="8278">MLIWINCILCPSYKDKGRIREQMKAQGEEMRTYAVLVRDLVRAIQMSSLQIMLPAPDLAPPLTSEPPHPADTQ</sequence>
<evidence type="ECO:0000313" key="2">
    <source>
        <dbReference type="Proteomes" id="UP000327157"/>
    </source>
</evidence>
<proteinExistence type="predicted"/>
<dbReference type="AlphaFoldDB" id="A0A5N5FLB1"/>
<name>A0A5N5FLB1_9ROSA</name>
<dbReference type="Proteomes" id="UP000327157">
    <property type="component" value="Chromosome 10"/>
</dbReference>
<dbReference type="EMBL" id="SMOL01000695">
    <property type="protein sequence ID" value="KAB2601992.1"/>
    <property type="molecule type" value="Genomic_DNA"/>
</dbReference>